<organism evidence="2 3">
    <name type="scientific">Heterodera trifolii</name>
    <dbReference type="NCBI Taxonomy" id="157864"/>
    <lineage>
        <taxon>Eukaryota</taxon>
        <taxon>Metazoa</taxon>
        <taxon>Ecdysozoa</taxon>
        <taxon>Nematoda</taxon>
        <taxon>Chromadorea</taxon>
        <taxon>Rhabditida</taxon>
        <taxon>Tylenchina</taxon>
        <taxon>Tylenchomorpha</taxon>
        <taxon>Tylenchoidea</taxon>
        <taxon>Heteroderidae</taxon>
        <taxon>Heteroderinae</taxon>
        <taxon>Heterodera</taxon>
    </lineage>
</organism>
<evidence type="ECO:0000313" key="2">
    <source>
        <dbReference type="EMBL" id="KAL3071869.1"/>
    </source>
</evidence>
<sequence>MSSLLAGQGLTTAAIGYAAIVLAVLGLSIALFIYVSAKIDTVAPDLTDEIIALHAMQSKFNEQYNELLKYYNSRILAAQSDFNSRYDRLQLEFIQTQSGFWKKSNEFTECIVNLELEFKRYSEFGFLKITI</sequence>
<dbReference type="AlphaFoldDB" id="A0ABD2HU01"/>
<proteinExistence type="predicted"/>
<keyword evidence="3" id="KW-1185">Reference proteome</keyword>
<dbReference type="Proteomes" id="UP001620626">
    <property type="component" value="Unassembled WGS sequence"/>
</dbReference>
<comment type="caution">
    <text evidence="2">The sequence shown here is derived from an EMBL/GenBank/DDBJ whole genome shotgun (WGS) entry which is preliminary data.</text>
</comment>
<gene>
    <name evidence="2" type="ORF">niasHT_031060</name>
</gene>
<accession>A0ABD2HU01</accession>
<protein>
    <submittedName>
        <fullName evidence="2">Uncharacterized protein</fullName>
    </submittedName>
</protein>
<keyword evidence="1" id="KW-1133">Transmembrane helix</keyword>
<keyword evidence="1" id="KW-0472">Membrane</keyword>
<evidence type="ECO:0000256" key="1">
    <source>
        <dbReference type="SAM" id="Phobius"/>
    </source>
</evidence>
<keyword evidence="1" id="KW-0812">Transmembrane</keyword>
<dbReference type="EMBL" id="JBICBT010001355">
    <property type="protein sequence ID" value="KAL3071869.1"/>
    <property type="molecule type" value="Genomic_DNA"/>
</dbReference>
<reference evidence="2 3" key="1">
    <citation type="submission" date="2024-10" db="EMBL/GenBank/DDBJ databases">
        <authorList>
            <person name="Kim D."/>
        </authorList>
    </citation>
    <scope>NUCLEOTIDE SEQUENCE [LARGE SCALE GENOMIC DNA]</scope>
    <source>
        <strain evidence="2">BH-2024</strain>
    </source>
</reference>
<feature type="transmembrane region" description="Helical" evidence="1">
    <location>
        <begin position="12"/>
        <end position="35"/>
    </location>
</feature>
<evidence type="ECO:0000313" key="3">
    <source>
        <dbReference type="Proteomes" id="UP001620626"/>
    </source>
</evidence>
<name>A0ABD2HU01_9BILA</name>